<evidence type="ECO:0000313" key="2">
    <source>
        <dbReference type="EMBL" id="PSN64298.1"/>
    </source>
</evidence>
<protein>
    <submittedName>
        <fullName evidence="2">Uncharacterized protein</fullName>
    </submittedName>
</protein>
<evidence type="ECO:0000256" key="1">
    <source>
        <dbReference type="SAM" id="Phobius"/>
    </source>
</evidence>
<accession>A0A2T2NGZ0</accession>
<keyword evidence="3" id="KW-1185">Reference proteome</keyword>
<reference evidence="2 3" key="1">
    <citation type="journal article" date="2018" name="Front. Microbiol.">
        <title>Genome-Wide Analysis of Corynespora cassiicola Leaf Fall Disease Putative Effectors.</title>
        <authorList>
            <person name="Lopez D."/>
            <person name="Ribeiro S."/>
            <person name="Label P."/>
            <person name="Fumanal B."/>
            <person name="Venisse J.S."/>
            <person name="Kohler A."/>
            <person name="de Oliveira R.R."/>
            <person name="Labutti K."/>
            <person name="Lipzen A."/>
            <person name="Lail K."/>
            <person name="Bauer D."/>
            <person name="Ohm R.A."/>
            <person name="Barry K.W."/>
            <person name="Spatafora J."/>
            <person name="Grigoriev I.V."/>
            <person name="Martin F.M."/>
            <person name="Pujade-Renaud V."/>
        </authorList>
    </citation>
    <scope>NUCLEOTIDE SEQUENCE [LARGE SCALE GENOMIC DNA]</scope>
    <source>
        <strain evidence="2 3">Philippines</strain>
    </source>
</reference>
<dbReference type="EMBL" id="KZ678138">
    <property type="protein sequence ID" value="PSN64298.1"/>
    <property type="molecule type" value="Genomic_DNA"/>
</dbReference>
<keyword evidence="1" id="KW-0472">Membrane</keyword>
<keyword evidence="1" id="KW-0812">Transmembrane</keyword>
<name>A0A2T2NGZ0_CORCC</name>
<feature type="transmembrane region" description="Helical" evidence="1">
    <location>
        <begin position="28"/>
        <end position="48"/>
    </location>
</feature>
<proteinExistence type="predicted"/>
<dbReference type="AlphaFoldDB" id="A0A2T2NGZ0"/>
<evidence type="ECO:0000313" key="3">
    <source>
        <dbReference type="Proteomes" id="UP000240883"/>
    </source>
</evidence>
<dbReference type="Proteomes" id="UP000240883">
    <property type="component" value="Unassembled WGS sequence"/>
</dbReference>
<keyword evidence="1" id="KW-1133">Transmembrane helix</keyword>
<gene>
    <name evidence="2" type="ORF">BS50DRAFT_575748</name>
</gene>
<organism evidence="2 3">
    <name type="scientific">Corynespora cassiicola Philippines</name>
    <dbReference type="NCBI Taxonomy" id="1448308"/>
    <lineage>
        <taxon>Eukaryota</taxon>
        <taxon>Fungi</taxon>
        <taxon>Dikarya</taxon>
        <taxon>Ascomycota</taxon>
        <taxon>Pezizomycotina</taxon>
        <taxon>Dothideomycetes</taxon>
        <taxon>Pleosporomycetidae</taxon>
        <taxon>Pleosporales</taxon>
        <taxon>Corynesporascaceae</taxon>
        <taxon>Corynespora</taxon>
    </lineage>
</organism>
<sequence length="69" mass="8302">MPRPDPRRNDDHYNHDDDRLRQMNRGPVLLSAVYIRLWFLLLCIILSLERLRLDCLRLVEVQEPAYGKL</sequence>